<gene>
    <name evidence="1" type="ORF">HMPREF0083_04412</name>
</gene>
<keyword evidence="2" id="KW-1185">Reference proteome</keyword>
<reference evidence="1 2" key="1">
    <citation type="submission" date="2013-08" db="EMBL/GenBank/DDBJ databases">
        <authorList>
            <person name="Weinstock G."/>
            <person name="Sodergren E."/>
            <person name="Wylie T."/>
            <person name="Fulton L."/>
            <person name="Fulton R."/>
            <person name="Fronick C."/>
            <person name="O'Laughlin M."/>
            <person name="Godfrey J."/>
            <person name="Miner T."/>
            <person name="Herter B."/>
            <person name="Appelbaum E."/>
            <person name="Cordes M."/>
            <person name="Lek S."/>
            <person name="Wollam A."/>
            <person name="Pepin K.H."/>
            <person name="Palsikar V.B."/>
            <person name="Mitreva M."/>
            <person name="Wilson R.K."/>
        </authorList>
    </citation>
    <scope>NUCLEOTIDE SEQUENCE [LARGE SCALE GENOMIC DNA]</scope>
    <source>
        <strain evidence="1 2">ATCC 12856</strain>
    </source>
</reference>
<sequence>MKRNLKTICRMCCEKLLRLDNYICFCIKKYETHCTNSSSKKLVDFLYSQ</sequence>
<protein>
    <submittedName>
        <fullName evidence="1">Uncharacterized protein</fullName>
    </submittedName>
</protein>
<dbReference type="EMBL" id="AWSJ01000270">
    <property type="protein sequence ID" value="ERI07510.1"/>
    <property type="molecule type" value="Genomic_DNA"/>
</dbReference>
<dbReference type="HOGENOM" id="CLU_3131699_0_0_9"/>
<proteinExistence type="predicted"/>
<accession>U1WXU5</accession>
<dbReference type="AlphaFoldDB" id="U1WXU5"/>
<comment type="caution">
    <text evidence="1">The sequence shown here is derived from an EMBL/GenBank/DDBJ whole genome shotgun (WGS) entry which is preliminary data.</text>
</comment>
<evidence type="ECO:0000313" key="1">
    <source>
        <dbReference type="EMBL" id="ERI07510.1"/>
    </source>
</evidence>
<organism evidence="1 2">
    <name type="scientific">Aneurinibacillus aneurinilyticus ATCC 12856</name>
    <dbReference type="NCBI Taxonomy" id="649747"/>
    <lineage>
        <taxon>Bacteria</taxon>
        <taxon>Bacillati</taxon>
        <taxon>Bacillota</taxon>
        <taxon>Bacilli</taxon>
        <taxon>Bacillales</taxon>
        <taxon>Paenibacillaceae</taxon>
        <taxon>Aneurinibacillus group</taxon>
        <taxon>Aneurinibacillus</taxon>
    </lineage>
</organism>
<name>U1WXU5_ANEAE</name>
<evidence type="ECO:0000313" key="2">
    <source>
        <dbReference type="Proteomes" id="UP000016511"/>
    </source>
</evidence>
<dbReference type="Proteomes" id="UP000016511">
    <property type="component" value="Unassembled WGS sequence"/>
</dbReference>